<evidence type="ECO:0000256" key="8">
    <source>
        <dbReference type="ARBA" id="ARBA00022833"/>
    </source>
</evidence>
<evidence type="ECO:0000256" key="5">
    <source>
        <dbReference type="ARBA" id="ARBA00022771"/>
    </source>
</evidence>
<dbReference type="InterPro" id="IPR036388">
    <property type="entry name" value="WH-like_DNA-bd_sf"/>
</dbReference>
<dbReference type="Gene3D" id="1.10.3380.10">
    <property type="entry name" value="Sec63 N-terminal domain-like domain"/>
    <property type="match status" value="1"/>
</dbReference>
<gene>
    <name evidence="18" type="primary">Hfm1</name>
    <name evidence="18" type="ORF">COLPIC_R12132</name>
</gene>
<keyword evidence="3" id="KW-0479">Metal-binding</keyword>
<evidence type="ECO:0000256" key="6">
    <source>
        <dbReference type="ARBA" id="ARBA00022801"/>
    </source>
</evidence>
<feature type="non-terminal residue" evidence="18">
    <location>
        <position position="1"/>
    </location>
</feature>
<dbReference type="SUPFAM" id="SSF46785">
    <property type="entry name" value="Winged helix' DNA-binding domain"/>
    <property type="match status" value="1"/>
</dbReference>
<comment type="similarity">
    <text evidence="2">Belongs to the helicase family. SKI2 subfamily.</text>
</comment>
<dbReference type="FunFam" id="3.40.50.300:FF:001076">
    <property type="entry name" value="ATP-dependent DNA helicase MER3"/>
    <property type="match status" value="1"/>
</dbReference>
<keyword evidence="7 18" id="KW-0347">Helicase</keyword>
<dbReference type="InterPro" id="IPR027417">
    <property type="entry name" value="P-loop_NTPase"/>
</dbReference>
<feature type="domain" description="Helicase C-terminal" evidence="17">
    <location>
        <begin position="527"/>
        <end position="712"/>
    </location>
</feature>
<comment type="caution">
    <text evidence="18">The sequence shown here is derived from an EMBL/GenBank/DDBJ whole genome shotgun (WGS) entry which is preliminary data.</text>
</comment>
<evidence type="ECO:0000313" key="19">
    <source>
        <dbReference type="Proteomes" id="UP000530263"/>
    </source>
</evidence>
<dbReference type="GO" id="GO:0003676">
    <property type="term" value="F:nucleic acid binding"/>
    <property type="evidence" value="ECO:0007669"/>
    <property type="project" value="InterPro"/>
</dbReference>
<proteinExistence type="inferred from homology"/>
<name>A0A7K4RI68_COLPI</name>
<dbReference type="FunFam" id="3.40.50.300:FF:000950">
    <property type="entry name" value="probable ATP-dependent DNA helicase HFM1"/>
    <property type="match status" value="1"/>
</dbReference>
<comment type="cofactor">
    <cofactor evidence="1">
        <name>Zn(2+)</name>
        <dbReference type="ChEBI" id="CHEBI:29105"/>
    </cofactor>
</comment>
<dbReference type="InterPro" id="IPR001650">
    <property type="entry name" value="Helicase_C-like"/>
</dbReference>
<dbReference type="Pfam" id="PF23445">
    <property type="entry name" value="WHD_SNRNP200"/>
    <property type="match status" value="1"/>
</dbReference>
<dbReference type="PROSITE" id="PS51192">
    <property type="entry name" value="HELICASE_ATP_BIND_1"/>
    <property type="match status" value="1"/>
</dbReference>
<dbReference type="CDD" id="cd18795">
    <property type="entry name" value="SF2_C_Ski2"/>
    <property type="match status" value="1"/>
</dbReference>
<dbReference type="FunFam" id="1.10.10.10:FF:000012">
    <property type="entry name" value="U5 small nuclear ribonucleoprotein helicase"/>
    <property type="match status" value="1"/>
</dbReference>
<dbReference type="InterPro" id="IPR052247">
    <property type="entry name" value="Meiotic_Crossover_Helicase"/>
</dbReference>
<evidence type="ECO:0000259" key="17">
    <source>
        <dbReference type="PROSITE" id="PS51194"/>
    </source>
</evidence>
<dbReference type="OrthoDB" id="5575at2759"/>
<dbReference type="GO" id="GO:0007131">
    <property type="term" value="P:reciprocal meiotic recombination"/>
    <property type="evidence" value="ECO:0007669"/>
    <property type="project" value="UniProtKB-ARBA"/>
</dbReference>
<dbReference type="SMART" id="SM00490">
    <property type="entry name" value="HELICc"/>
    <property type="match status" value="1"/>
</dbReference>
<evidence type="ECO:0000256" key="10">
    <source>
        <dbReference type="ARBA" id="ARBA00023235"/>
    </source>
</evidence>
<accession>A0A7K4RI68</accession>
<evidence type="ECO:0000256" key="7">
    <source>
        <dbReference type="ARBA" id="ARBA00022806"/>
    </source>
</evidence>
<dbReference type="Gene3D" id="1.10.10.10">
    <property type="entry name" value="Winged helix-like DNA-binding domain superfamily/Winged helix DNA-binding domain"/>
    <property type="match status" value="1"/>
</dbReference>
<dbReference type="EC" id="5.6.2.4" evidence="13"/>
<evidence type="ECO:0000256" key="12">
    <source>
        <dbReference type="ARBA" id="ARBA00034617"/>
    </source>
</evidence>
<organism evidence="18 19">
    <name type="scientific">Columbina picui</name>
    <name type="common">Picui ground-dove</name>
    <dbReference type="NCBI Taxonomy" id="115618"/>
    <lineage>
        <taxon>Eukaryota</taxon>
        <taxon>Metazoa</taxon>
        <taxon>Chordata</taxon>
        <taxon>Craniata</taxon>
        <taxon>Vertebrata</taxon>
        <taxon>Euteleostomi</taxon>
        <taxon>Archelosauria</taxon>
        <taxon>Archosauria</taxon>
        <taxon>Dinosauria</taxon>
        <taxon>Saurischia</taxon>
        <taxon>Theropoda</taxon>
        <taxon>Coelurosauria</taxon>
        <taxon>Aves</taxon>
        <taxon>Neognathae</taxon>
        <taxon>Neoaves</taxon>
        <taxon>Columbimorphae</taxon>
        <taxon>Columbiformes</taxon>
        <taxon>Columbidae</taxon>
        <taxon>Columbina</taxon>
    </lineage>
</organism>
<dbReference type="Pfam" id="PF00270">
    <property type="entry name" value="DEAD"/>
    <property type="match status" value="1"/>
</dbReference>
<dbReference type="Proteomes" id="UP000530263">
    <property type="component" value="Unassembled WGS sequence"/>
</dbReference>
<dbReference type="GO" id="GO:0008270">
    <property type="term" value="F:zinc ion binding"/>
    <property type="evidence" value="ECO:0007669"/>
    <property type="project" value="UniProtKB-KW"/>
</dbReference>
<evidence type="ECO:0000256" key="2">
    <source>
        <dbReference type="ARBA" id="ARBA00010140"/>
    </source>
</evidence>
<keyword evidence="8" id="KW-0862">Zinc</keyword>
<keyword evidence="5" id="KW-0863">Zinc-finger</keyword>
<evidence type="ECO:0000256" key="14">
    <source>
        <dbReference type="ARBA" id="ARBA00048988"/>
    </source>
</evidence>
<dbReference type="InterPro" id="IPR011545">
    <property type="entry name" value="DEAD/DEAH_box_helicase_dom"/>
</dbReference>
<keyword evidence="9" id="KW-0067">ATP-binding</keyword>
<evidence type="ECO:0000256" key="11">
    <source>
        <dbReference type="ARBA" id="ARBA00023254"/>
    </source>
</evidence>
<dbReference type="InterPro" id="IPR004179">
    <property type="entry name" value="Sec63-dom"/>
</dbReference>
<sequence>LFRCCGRCLKNAFTLHLCVKNRYPENKEPKICWLAPAPAIAEIPAAEELQRELEKNAASTHMGRRKHQKFIQQCKSNTKEVNDKSPGPAHFGIASEKEGLQLSTGEREKMSFPHESLKMVSLFLSSDQEKSKTETGVSHQPGANFSQNKLLSNFPENSDDESAHSTFRKSLFKTSCYTYKNTEFADNSMEVKEIDPYLNTSKNMKEVRREGLRRNNHHSPITKDSDFIPHRVNDGDIEFKKGIKIESFSKASEILDITGTTGRKLENLRAVTEIPTQFRSIFKEFPYFNYAQSKALDDLLYTDRNFVICAPTGSGKTVMFELAITRLLMEAPLPWINIKVVYMAPIKALCSQRFDDWKEKFGPIGLNCKELTGDTVMDDLFEIHHADIIITTPEKWDSMTRRWRDNSIVQLVRLFLIDEVHVIKDEGRGATLEVVVSRMKTVQSSLWRHLENHDTVPPLRFVAVSATIPNAEDIAEWLSDSKTPAVCLKIDEDQRPVKLRKIVLGFPCSDSQTEFKFDLTLNYKIASIIQTYSEQKPALVFCATRKGVQQAASVLAKDAKFLLSIEQKQRLQMSANSLKDAKLRDLLMYGVAYHHAGMEVSDRKIIEGAFTVGDLPVLFTTSTLAMGVNLPAHLVVIKSTMHYVGGVFQEYSETDILQMIGRAGRPQFDTTATAVIMTRWSTREKYIQMLNGADIIESSLHRHLVEHLNAEIVLHTITDVTVALEWIRSTFLYIRALKNPTHYGFSSGLDKIGIEAKLQELCLKNLNDLSSFDLIRMDEANNFKPTETGRLMAWYYIAFGTVKQFFTIKGTETLKELITMISSCTEFLDVKLRTNEKKILNTLNKDKDKIMWLIYQLFFSSLIQAQLGCIPIQDFTLTQDTGRIFRNGLRVT</sequence>
<keyword evidence="10" id="KW-0413">Isomerase</keyword>
<keyword evidence="11" id="KW-0469">Meiosis</keyword>
<keyword evidence="19" id="KW-1185">Reference proteome</keyword>
<evidence type="ECO:0000256" key="15">
    <source>
        <dbReference type="SAM" id="MobiDB-lite"/>
    </source>
</evidence>
<dbReference type="PANTHER" id="PTHR47835">
    <property type="entry name" value="HFM1, ATP DEPENDENT DNA HELICASE HOMOLOG"/>
    <property type="match status" value="1"/>
</dbReference>
<dbReference type="CDD" id="cd18023">
    <property type="entry name" value="DEXHc_HFM1"/>
    <property type="match status" value="1"/>
</dbReference>
<evidence type="ECO:0000256" key="3">
    <source>
        <dbReference type="ARBA" id="ARBA00022723"/>
    </source>
</evidence>
<keyword evidence="4" id="KW-0547">Nucleotide-binding</keyword>
<dbReference type="Pfam" id="PF02889">
    <property type="entry name" value="Sec63"/>
    <property type="match status" value="1"/>
</dbReference>
<evidence type="ECO:0000256" key="4">
    <source>
        <dbReference type="ARBA" id="ARBA00022741"/>
    </source>
</evidence>
<dbReference type="SUPFAM" id="SSF158702">
    <property type="entry name" value="Sec63 N-terminal domain-like"/>
    <property type="match status" value="1"/>
</dbReference>
<dbReference type="EMBL" id="VYZG01000009">
    <property type="protein sequence ID" value="NWQ73055.1"/>
    <property type="molecule type" value="Genomic_DNA"/>
</dbReference>
<comment type="catalytic activity">
    <reaction evidence="12">
        <text>Couples ATP hydrolysis with the unwinding of duplex DNA by translocating in the 3'-5' direction.</text>
        <dbReference type="EC" id="5.6.2.4"/>
    </reaction>
</comment>
<dbReference type="SUPFAM" id="SSF52540">
    <property type="entry name" value="P-loop containing nucleoside triphosphate hydrolases"/>
    <property type="match status" value="1"/>
</dbReference>
<dbReference type="PANTHER" id="PTHR47835:SF3">
    <property type="entry name" value="HELICASE FOR MEIOSIS 1"/>
    <property type="match status" value="1"/>
</dbReference>
<dbReference type="Gene3D" id="3.40.50.300">
    <property type="entry name" value="P-loop containing nucleotide triphosphate hydrolases"/>
    <property type="match status" value="2"/>
</dbReference>
<comment type="catalytic activity">
    <reaction evidence="14">
        <text>ATP + H2O = ADP + phosphate + H(+)</text>
        <dbReference type="Rhea" id="RHEA:13065"/>
        <dbReference type="ChEBI" id="CHEBI:15377"/>
        <dbReference type="ChEBI" id="CHEBI:15378"/>
        <dbReference type="ChEBI" id="CHEBI:30616"/>
        <dbReference type="ChEBI" id="CHEBI:43474"/>
        <dbReference type="ChEBI" id="CHEBI:456216"/>
        <dbReference type="EC" id="5.6.2.4"/>
    </reaction>
</comment>
<dbReference type="InterPro" id="IPR036390">
    <property type="entry name" value="WH_DNA-bd_sf"/>
</dbReference>
<feature type="non-terminal residue" evidence="18">
    <location>
        <position position="892"/>
    </location>
</feature>
<feature type="region of interest" description="Disordered" evidence="15">
    <location>
        <begin position="77"/>
        <end position="99"/>
    </location>
</feature>
<dbReference type="GO" id="GO:0016787">
    <property type="term" value="F:hydrolase activity"/>
    <property type="evidence" value="ECO:0007669"/>
    <property type="project" value="UniProtKB-KW"/>
</dbReference>
<dbReference type="InterPro" id="IPR014001">
    <property type="entry name" value="Helicase_ATP-bd"/>
</dbReference>
<evidence type="ECO:0000313" key="18">
    <source>
        <dbReference type="EMBL" id="NWQ73055.1"/>
    </source>
</evidence>
<keyword evidence="6" id="KW-0378">Hydrolase</keyword>
<feature type="domain" description="Helicase ATP-binding" evidence="16">
    <location>
        <begin position="297"/>
        <end position="486"/>
    </location>
</feature>
<dbReference type="InterPro" id="IPR057842">
    <property type="entry name" value="WH_MER3"/>
</dbReference>
<dbReference type="GO" id="GO:0043138">
    <property type="term" value="F:3'-5' DNA helicase activity"/>
    <property type="evidence" value="ECO:0007669"/>
    <property type="project" value="UniProtKB-EC"/>
</dbReference>
<evidence type="ECO:0000256" key="9">
    <source>
        <dbReference type="ARBA" id="ARBA00022840"/>
    </source>
</evidence>
<dbReference type="GO" id="GO:0005524">
    <property type="term" value="F:ATP binding"/>
    <property type="evidence" value="ECO:0007669"/>
    <property type="project" value="UniProtKB-KW"/>
</dbReference>
<dbReference type="Pfam" id="PF00271">
    <property type="entry name" value="Helicase_C"/>
    <property type="match status" value="1"/>
</dbReference>
<reference evidence="18 19" key="1">
    <citation type="submission" date="2019-09" db="EMBL/GenBank/DDBJ databases">
        <title>Bird 10,000 Genomes (B10K) Project - Family phase.</title>
        <authorList>
            <person name="Zhang G."/>
        </authorList>
    </citation>
    <scope>NUCLEOTIDE SEQUENCE [LARGE SCALE GENOMIC DNA]</scope>
    <source>
        <strain evidence="18">B10K-DU-021-26</strain>
        <tissue evidence="18">Mixed tissue sample</tissue>
    </source>
</reference>
<evidence type="ECO:0000256" key="1">
    <source>
        <dbReference type="ARBA" id="ARBA00001947"/>
    </source>
</evidence>
<evidence type="ECO:0000256" key="13">
    <source>
        <dbReference type="ARBA" id="ARBA00034808"/>
    </source>
</evidence>
<dbReference type="SMART" id="SM00487">
    <property type="entry name" value="DEXDc"/>
    <property type="match status" value="1"/>
</dbReference>
<protein>
    <recommendedName>
        <fullName evidence="13">DNA 3'-5' helicase</fullName>
        <ecNumber evidence="13">5.6.2.4</ecNumber>
    </recommendedName>
</protein>
<dbReference type="PROSITE" id="PS51194">
    <property type="entry name" value="HELICASE_CTER"/>
    <property type="match status" value="1"/>
</dbReference>
<evidence type="ECO:0000259" key="16">
    <source>
        <dbReference type="PROSITE" id="PS51192"/>
    </source>
</evidence>
<dbReference type="AlphaFoldDB" id="A0A7K4RI68"/>